<dbReference type="PRINTS" id="PR00326">
    <property type="entry name" value="GTP1OBG"/>
</dbReference>
<feature type="domain" description="TGS" evidence="5">
    <location>
        <begin position="285"/>
        <end position="359"/>
    </location>
</feature>
<dbReference type="Pfam" id="PF02824">
    <property type="entry name" value="TGS"/>
    <property type="match status" value="1"/>
</dbReference>
<dbReference type="InterPro" id="IPR006074">
    <property type="entry name" value="GTP1-OBG_CS"/>
</dbReference>
<keyword evidence="1" id="KW-0547">Nucleotide-binding</keyword>
<dbReference type="InParanoid" id="A0A0Q0VSF3"/>
<dbReference type="Pfam" id="PF16897">
    <property type="entry name" value="MMR_HSR1_Xtn"/>
    <property type="match status" value="1"/>
</dbReference>
<evidence type="ECO:0000259" key="5">
    <source>
        <dbReference type="PROSITE" id="PS51880"/>
    </source>
</evidence>
<dbReference type="SUPFAM" id="SSF52540">
    <property type="entry name" value="P-loop containing nucleoside triphosphate hydrolases"/>
    <property type="match status" value="1"/>
</dbReference>
<dbReference type="EMBL" id="LKBH01000261">
    <property type="protein sequence ID" value="KQB34328.1"/>
    <property type="molecule type" value="Genomic_DNA"/>
</dbReference>
<comment type="caution">
    <text evidence="6">The sequence shown here is derived from an EMBL/GenBank/DDBJ whole genome shotgun (WGS) entry which is preliminary data.</text>
</comment>
<evidence type="ECO:0000256" key="3">
    <source>
        <dbReference type="SAM" id="Coils"/>
    </source>
</evidence>
<dbReference type="Gene3D" id="3.40.50.300">
    <property type="entry name" value="P-loop containing nucleotide triphosphate hydrolases"/>
    <property type="match status" value="1"/>
</dbReference>
<dbReference type="InterPro" id="IPR004095">
    <property type="entry name" value="TGS"/>
</dbReference>
<dbReference type="SUPFAM" id="SSF81271">
    <property type="entry name" value="TGS-like"/>
    <property type="match status" value="1"/>
</dbReference>
<dbReference type="InterPro" id="IPR031662">
    <property type="entry name" value="GTP-binding_2"/>
</dbReference>
<feature type="domain" description="OBG-type G" evidence="4">
    <location>
        <begin position="61"/>
        <end position="285"/>
    </location>
</feature>
<dbReference type="Gene3D" id="3.10.20.30">
    <property type="match status" value="1"/>
</dbReference>
<accession>A0A0Q0VSF3</accession>
<reference evidence="6 7" key="1">
    <citation type="submission" date="2015-09" db="EMBL/GenBank/DDBJ databases">
        <title>Heavy metals and arsenic resistance mechanisms in polyextremophilic archaea of the family Ferroplasmaceae.</title>
        <authorList>
            <person name="Bulaev A.G."/>
            <person name="Kanygina A.V."/>
        </authorList>
    </citation>
    <scope>NUCLEOTIDE SEQUENCE [LARGE SCALE GENOMIC DNA]</scope>
    <source>
        <strain evidence="6 7">BH2</strain>
    </source>
</reference>
<dbReference type="PANTHER" id="PTHR43127">
    <property type="entry name" value="DEVELOPMENTALLY-REGULATED GTP-BINDING PROTEIN 2"/>
    <property type="match status" value="1"/>
</dbReference>
<evidence type="ECO:0000256" key="2">
    <source>
        <dbReference type="ARBA" id="ARBA00023134"/>
    </source>
</evidence>
<evidence type="ECO:0000313" key="6">
    <source>
        <dbReference type="EMBL" id="KQB34328.1"/>
    </source>
</evidence>
<dbReference type="GO" id="GO:0003924">
    <property type="term" value="F:GTPase activity"/>
    <property type="evidence" value="ECO:0007669"/>
    <property type="project" value="InterPro"/>
</dbReference>
<evidence type="ECO:0000259" key="4">
    <source>
        <dbReference type="PROSITE" id="PS51710"/>
    </source>
</evidence>
<dbReference type="PROSITE" id="PS00905">
    <property type="entry name" value="GTP1_OBG"/>
    <property type="match status" value="1"/>
</dbReference>
<dbReference type="NCBIfam" id="TIGR00231">
    <property type="entry name" value="small_GTP"/>
    <property type="match status" value="1"/>
</dbReference>
<dbReference type="InterPro" id="IPR012676">
    <property type="entry name" value="TGS-like"/>
</dbReference>
<dbReference type="InterPro" id="IPR027417">
    <property type="entry name" value="P-loop_NTPase"/>
</dbReference>
<keyword evidence="2" id="KW-0342">GTP-binding</keyword>
<evidence type="ECO:0000313" key="7">
    <source>
        <dbReference type="Proteomes" id="UP000050301"/>
    </source>
</evidence>
<dbReference type="AlphaFoldDB" id="A0A0Q0VSF3"/>
<dbReference type="Proteomes" id="UP000050301">
    <property type="component" value="Unassembled WGS sequence"/>
</dbReference>
<proteinExistence type="predicted"/>
<name>A0A0Q0VSF3_9ARCH</name>
<gene>
    <name evidence="6" type="ORF">AOG55_00940</name>
</gene>
<dbReference type="InterPro" id="IPR045001">
    <property type="entry name" value="DRG"/>
</dbReference>
<dbReference type="InterPro" id="IPR005225">
    <property type="entry name" value="Small_GTP-bd"/>
</dbReference>
<sequence>MMTIEERIKEIEDEIKKTQKNKATEKHIGILKARISKLELEQESHKKSSGYGFSVPKSGDATVALVGYPNVGKSSILNALTNKKSTVGNFAFTTLNVIPGTLNYNGAQIQILDLPGIIDNAALGAGRGREIISTARNADLIVLVTDIEAKGLDRIINELYKSGIVLNKRKKDISLKKSNYGGLRIHKPKFVDISVDDIRDIAKEFKIVNGDIYIRENVDIDDLIDFFKGNIVYIKSIMVVNKVDMPHDENTLRNKIEKFGDYLEVSAATMYNIEKLKERIYKSLDFVRVYMRNKAGIVDYERPMILNSGSTVRDVCRKISREMLENFRYAIITGPSRKIEAKVGLDYRVNDEDVITIISKY</sequence>
<dbReference type="GO" id="GO:0005525">
    <property type="term" value="F:GTP binding"/>
    <property type="evidence" value="ECO:0007669"/>
    <property type="project" value="UniProtKB-KW"/>
</dbReference>
<dbReference type="CDD" id="cd01896">
    <property type="entry name" value="DRG"/>
    <property type="match status" value="1"/>
</dbReference>
<dbReference type="InterPro" id="IPR012675">
    <property type="entry name" value="Beta-grasp_dom_sf"/>
</dbReference>
<feature type="coiled-coil region" evidence="3">
    <location>
        <begin position="1"/>
        <end position="28"/>
    </location>
</feature>
<dbReference type="InterPro" id="IPR031167">
    <property type="entry name" value="G_OBG"/>
</dbReference>
<dbReference type="FunCoup" id="A0A0Q0VSF3">
    <property type="interactions" value="208"/>
</dbReference>
<keyword evidence="7" id="KW-1185">Reference proteome</keyword>
<protein>
    <submittedName>
        <fullName evidence="6">GTP-binding protein</fullName>
    </submittedName>
</protein>
<organism evidence="6 7">
    <name type="scientific">Acidiplasma cupricumulans</name>
    <dbReference type="NCBI Taxonomy" id="312540"/>
    <lineage>
        <taxon>Archaea</taxon>
        <taxon>Methanobacteriati</taxon>
        <taxon>Thermoplasmatota</taxon>
        <taxon>Thermoplasmata</taxon>
        <taxon>Thermoplasmatales</taxon>
        <taxon>Ferroplasmaceae</taxon>
        <taxon>Acidiplasma</taxon>
    </lineage>
</organism>
<dbReference type="InterPro" id="IPR006073">
    <property type="entry name" value="GTP-bd"/>
</dbReference>
<evidence type="ECO:0000256" key="1">
    <source>
        <dbReference type="ARBA" id="ARBA00022741"/>
    </source>
</evidence>
<dbReference type="Pfam" id="PF01926">
    <property type="entry name" value="MMR_HSR1"/>
    <property type="match status" value="1"/>
</dbReference>
<dbReference type="PROSITE" id="PS51880">
    <property type="entry name" value="TGS"/>
    <property type="match status" value="1"/>
</dbReference>
<dbReference type="PROSITE" id="PS51710">
    <property type="entry name" value="G_OBG"/>
    <property type="match status" value="1"/>
</dbReference>
<keyword evidence="3" id="KW-0175">Coiled coil</keyword>